<evidence type="ECO:0000313" key="2">
    <source>
        <dbReference type="EMBL" id="ABZ73793.1"/>
    </source>
</evidence>
<feature type="chain" id="PRO_5002752990" description="DUF2946 domain-containing protein" evidence="1">
    <location>
        <begin position="35"/>
        <end position="129"/>
    </location>
</feature>
<name>B0T2X1_CAUSK</name>
<dbReference type="HOGENOM" id="CLU_1955422_0_0_5"/>
<dbReference type="eggNOG" id="ENOG5033NP0">
    <property type="taxonomic scope" value="Bacteria"/>
</dbReference>
<sequence precursor="true">MNPRRAQSRSTWPIALLAMLALLVQALIPAAAMAHDAAGQAVVICTTDGAKTVEVAGDVIGKPKPMKGFGGMACAQCVAVSLATTTPPDIAVVPVLYGVRIEAAPRAALTGVALARAPPRPPGQGPPTA</sequence>
<reference evidence="2" key="1">
    <citation type="submission" date="2008-01" db="EMBL/GenBank/DDBJ databases">
        <title>Complete sequence of chromosome of Caulobacter sp. K31.</title>
        <authorList>
            <consortium name="US DOE Joint Genome Institute"/>
            <person name="Copeland A."/>
            <person name="Lucas S."/>
            <person name="Lapidus A."/>
            <person name="Barry K."/>
            <person name="Glavina del Rio T."/>
            <person name="Dalin E."/>
            <person name="Tice H."/>
            <person name="Pitluck S."/>
            <person name="Bruce D."/>
            <person name="Goodwin L."/>
            <person name="Thompson L.S."/>
            <person name="Brettin T."/>
            <person name="Detter J.C."/>
            <person name="Han C."/>
            <person name="Schmutz J."/>
            <person name="Larimer F."/>
            <person name="Land M."/>
            <person name="Hauser L."/>
            <person name="Kyrpides N."/>
            <person name="Kim E."/>
            <person name="Stephens C."/>
            <person name="Richardson P."/>
        </authorList>
    </citation>
    <scope>NUCLEOTIDE SEQUENCE [LARGE SCALE GENOMIC DNA]</scope>
    <source>
        <strain evidence="2">K31</strain>
    </source>
</reference>
<dbReference type="AlphaFoldDB" id="B0T2X1"/>
<keyword evidence="1" id="KW-0732">Signal</keyword>
<dbReference type="Pfam" id="PF11162">
    <property type="entry name" value="DUF2946"/>
    <property type="match status" value="1"/>
</dbReference>
<dbReference type="OrthoDB" id="7192787at2"/>
<evidence type="ECO:0008006" key="3">
    <source>
        <dbReference type="Google" id="ProtNLM"/>
    </source>
</evidence>
<feature type="signal peptide" evidence="1">
    <location>
        <begin position="1"/>
        <end position="34"/>
    </location>
</feature>
<proteinExistence type="predicted"/>
<protein>
    <recommendedName>
        <fullName evidence="3">DUF2946 domain-containing protein</fullName>
    </recommendedName>
</protein>
<evidence type="ECO:0000256" key="1">
    <source>
        <dbReference type="SAM" id="SignalP"/>
    </source>
</evidence>
<accession>B0T2X1</accession>
<dbReference type="InterPro" id="IPR021333">
    <property type="entry name" value="DUF2946"/>
</dbReference>
<dbReference type="STRING" id="366602.Caul_4673"/>
<dbReference type="KEGG" id="cak:Caul_4673"/>
<gene>
    <name evidence="2" type="ordered locus">Caul_4673</name>
</gene>
<dbReference type="EMBL" id="CP000927">
    <property type="protein sequence ID" value="ABZ73793.1"/>
    <property type="molecule type" value="Genomic_DNA"/>
</dbReference>
<organism evidence="2">
    <name type="scientific">Caulobacter sp. (strain K31)</name>
    <dbReference type="NCBI Taxonomy" id="366602"/>
    <lineage>
        <taxon>Bacteria</taxon>
        <taxon>Pseudomonadati</taxon>
        <taxon>Pseudomonadota</taxon>
        <taxon>Alphaproteobacteria</taxon>
        <taxon>Caulobacterales</taxon>
        <taxon>Caulobacteraceae</taxon>
        <taxon>Caulobacter</taxon>
    </lineage>
</organism>